<gene>
    <name evidence="8" type="ORF">HPP92_024393</name>
</gene>
<proteinExistence type="predicted"/>
<dbReference type="EMBL" id="JADCNL010000013">
    <property type="protein sequence ID" value="KAG0455101.1"/>
    <property type="molecule type" value="Genomic_DNA"/>
</dbReference>
<keyword evidence="2" id="KW-0227">DNA damage</keyword>
<feature type="region of interest" description="Disordered" evidence="5">
    <location>
        <begin position="271"/>
        <end position="290"/>
    </location>
</feature>
<dbReference type="PANTHER" id="PTHR15272">
    <property type="entry name" value="CHROMATIN ASSEMBLY FACTOR 1 SUBUNIT A CAF-1 SUBUNIT A"/>
    <property type="match status" value="1"/>
</dbReference>
<comment type="caution">
    <text evidence="8">The sequence shown here is derived from an EMBL/GenBank/DDBJ whole genome shotgun (WGS) entry which is preliminary data.</text>
</comment>
<dbReference type="GO" id="GO:0033186">
    <property type="term" value="C:CAF-1 complex"/>
    <property type="evidence" value="ECO:0007669"/>
    <property type="project" value="TreeGrafter"/>
</dbReference>
<comment type="subcellular location">
    <subcellularLocation>
        <location evidence="1">Nucleus</location>
    </subcellularLocation>
</comment>
<evidence type="ECO:0000259" key="6">
    <source>
        <dbReference type="Pfam" id="PF12253"/>
    </source>
</evidence>
<evidence type="ECO:0008006" key="10">
    <source>
        <dbReference type="Google" id="ProtNLM"/>
    </source>
</evidence>
<name>A0A835PMU1_VANPL</name>
<dbReference type="GO" id="GO:0006281">
    <property type="term" value="P:DNA repair"/>
    <property type="evidence" value="ECO:0007669"/>
    <property type="project" value="UniProtKB-KW"/>
</dbReference>
<feature type="region of interest" description="Disordered" evidence="5">
    <location>
        <begin position="809"/>
        <end position="835"/>
    </location>
</feature>
<feature type="region of interest" description="Disordered" evidence="5">
    <location>
        <begin position="517"/>
        <end position="598"/>
    </location>
</feature>
<evidence type="ECO:0000256" key="1">
    <source>
        <dbReference type="ARBA" id="ARBA00004123"/>
    </source>
</evidence>
<dbReference type="Proteomes" id="UP000636800">
    <property type="component" value="Chromosome 13"/>
</dbReference>
<evidence type="ECO:0000313" key="9">
    <source>
        <dbReference type="Proteomes" id="UP000636800"/>
    </source>
</evidence>
<dbReference type="AlphaFoldDB" id="A0A835PMU1"/>
<feature type="domain" description="Chromatin assembly factor 1 subunit A dimerization" evidence="6">
    <location>
        <begin position="493"/>
        <end position="562"/>
    </location>
</feature>
<feature type="compositionally biased region" description="Basic and acidic residues" evidence="5">
    <location>
        <begin position="821"/>
        <end position="835"/>
    </location>
</feature>
<organism evidence="8 9">
    <name type="scientific">Vanilla planifolia</name>
    <name type="common">Vanilla</name>
    <dbReference type="NCBI Taxonomy" id="51239"/>
    <lineage>
        <taxon>Eukaryota</taxon>
        <taxon>Viridiplantae</taxon>
        <taxon>Streptophyta</taxon>
        <taxon>Embryophyta</taxon>
        <taxon>Tracheophyta</taxon>
        <taxon>Spermatophyta</taxon>
        <taxon>Magnoliopsida</taxon>
        <taxon>Liliopsida</taxon>
        <taxon>Asparagales</taxon>
        <taxon>Orchidaceae</taxon>
        <taxon>Vanilloideae</taxon>
        <taxon>Vanilleae</taxon>
        <taxon>Vanilla</taxon>
    </lineage>
</organism>
<evidence type="ECO:0000256" key="4">
    <source>
        <dbReference type="ARBA" id="ARBA00023242"/>
    </source>
</evidence>
<sequence length="835" mass="95110">MNLGAVEGTERHVDSCPMSETKALQTDAKAVTMELAHKKRKRAGIEMNLTDADRESLILDCQQELDGLFEFYSEIASLKVPLEEGPFLSFNSAVACMLEESSLSFSSLVEEIYGKMKVREGNADVTLASIRSAVLSVGQRLMYGIANEDVDVLEDESYKCLWCWETRDMKFLPKIQRGCLNVCRLGRKKIRERISALSTTISILLVPTHEICQIDLIKASQRLQKALSLSGIRSMFENLKEKSTAEMAEKEAVLKEKELLKELERNKVNAEREKKRMDKEIQKEKQQTEKELKRLQEEAAKEEKRLQKEKEESMKHLKKLEEQAKKDQQRQEKEAAELKKQLKIQKQATIMERFLKRSKVNEKELPISKSTCKIESAVNSTISLMDHALLQHEGFVLEELRRIQTSRWHEGHLKRFNRWGLRSKPRLNGFQELKLSPEPLDKVAVTEKDLAEKKSSYATSSSLDQKLGESSEAARYSEICHGCTEKAPASIKKLLQFDKSNRPAYYGTWSRTSVIVGPRHPLRKDPDLDYEFDSDDEWEEEEPGESLSDGDKDKEDDLLDEEEMRDGDEAESEDSFLVPDGYLSEDEGVELGRTDSSMDKESRNITCAYIQSESDELKTSFHQQKYLHSLTEQALRKCHPLIIKNLMHEKPGLTNDGSRPGTAGLEEICLQALCMRPCPGGSAIEIPTDHLPNKDQEQCTPQAKNLSTTSLPSAAVTPDSDLLEFVRVIQSSPNSSINKMVESLQLKFSSTSKSQIRNKVREISDFSENRWQVKKEVLDRLGLSSSKSKHSRPKGIAMFFSKRCLPPMEEPVKLPESSPEQFKENEVFHGKEHEP</sequence>
<keyword evidence="3" id="KW-0234">DNA repair</keyword>
<evidence type="ECO:0000259" key="7">
    <source>
        <dbReference type="Pfam" id="PF21796"/>
    </source>
</evidence>
<reference evidence="8 9" key="1">
    <citation type="journal article" date="2020" name="Nat. Food">
        <title>A phased Vanilla planifolia genome enables genetic improvement of flavour and production.</title>
        <authorList>
            <person name="Hasing T."/>
            <person name="Tang H."/>
            <person name="Brym M."/>
            <person name="Khazi F."/>
            <person name="Huang T."/>
            <person name="Chambers A.H."/>
        </authorList>
    </citation>
    <scope>NUCLEOTIDE SEQUENCE [LARGE SCALE GENOMIC DNA]</scope>
    <source>
        <tissue evidence="8">Leaf</tissue>
    </source>
</reference>
<dbReference type="OrthoDB" id="1915472at2759"/>
<dbReference type="InterPro" id="IPR022043">
    <property type="entry name" value="CAF1A_DD"/>
</dbReference>
<dbReference type="PANTHER" id="PTHR15272:SF0">
    <property type="entry name" value="CHROMATIN ASSEMBLY FACTOR 1 SUBUNIT A"/>
    <property type="match status" value="1"/>
</dbReference>
<evidence type="ECO:0000256" key="3">
    <source>
        <dbReference type="ARBA" id="ARBA00023204"/>
    </source>
</evidence>
<evidence type="ECO:0000256" key="5">
    <source>
        <dbReference type="SAM" id="MobiDB-lite"/>
    </source>
</evidence>
<evidence type="ECO:0000256" key="2">
    <source>
        <dbReference type="ARBA" id="ARBA00022763"/>
    </source>
</evidence>
<dbReference type="GO" id="GO:0005634">
    <property type="term" value="C:nucleus"/>
    <property type="evidence" value="ECO:0007669"/>
    <property type="project" value="UniProtKB-SubCell"/>
</dbReference>
<dbReference type="Pfam" id="PF21796">
    <property type="entry name" value="Cac1_C"/>
    <property type="match status" value="1"/>
</dbReference>
<evidence type="ECO:0000313" key="8">
    <source>
        <dbReference type="EMBL" id="KAG0455101.1"/>
    </source>
</evidence>
<keyword evidence="4" id="KW-0539">Nucleus</keyword>
<keyword evidence="9" id="KW-1185">Reference proteome</keyword>
<feature type="domain" description="Chromatin assembly factor 1 subunit Cac1-like C-terminal" evidence="7">
    <location>
        <begin position="722"/>
        <end position="773"/>
    </location>
</feature>
<feature type="compositionally biased region" description="Acidic residues" evidence="5">
    <location>
        <begin position="528"/>
        <end position="544"/>
    </location>
</feature>
<dbReference type="GO" id="GO:0006334">
    <property type="term" value="P:nucleosome assembly"/>
    <property type="evidence" value="ECO:0007669"/>
    <property type="project" value="TreeGrafter"/>
</dbReference>
<protein>
    <recommendedName>
        <fullName evidence="10">Chromatin assembly factor 1 subunit FAS1</fullName>
    </recommendedName>
</protein>
<accession>A0A835PMU1</accession>
<dbReference type="InterPro" id="IPR048800">
    <property type="entry name" value="Cac1-like_C"/>
</dbReference>
<feature type="compositionally biased region" description="Acidic residues" evidence="5">
    <location>
        <begin position="556"/>
        <end position="574"/>
    </location>
</feature>
<dbReference type="Pfam" id="PF12253">
    <property type="entry name" value="CAF1A_dimeriz"/>
    <property type="match status" value="1"/>
</dbReference>